<evidence type="ECO:0000313" key="3">
    <source>
        <dbReference type="Proteomes" id="UP000054047"/>
    </source>
</evidence>
<keyword evidence="1" id="KW-1133">Transmembrane helix</keyword>
<dbReference type="EMBL" id="KN727578">
    <property type="protein sequence ID" value="KIH65389.1"/>
    <property type="molecule type" value="Genomic_DNA"/>
</dbReference>
<organism evidence="2 3">
    <name type="scientific">Ancylostoma duodenale</name>
    <dbReference type="NCBI Taxonomy" id="51022"/>
    <lineage>
        <taxon>Eukaryota</taxon>
        <taxon>Metazoa</taxon>
        <taxon>Ecdysozoa</taxon>
        <taxon>Nematoda</taxon>
        <taxon>Chromadorea</taxon>
        <taxon>Rhabditida</taxon>
        <taxon>Rhabditina</taxon>
        <taxon>Rhabditomorpha</taxon>
        <taxon>Strongyloidea</taxon>
        <taxon>Ancylostomatidae</taxon>
        <taxon>Ancylostomatinae</taxon>
        <taxon>Ancylostoma</taxon>
    </lineage>
</organism>
<name>A0A0C2H1I5_9BILA</name>
<accession>A0A0C2H1I5</accession>
<gene>
    <name evidence="2" type="ORF">ANCDUO_04290</name>
</gene>
<proteinExistence type="predicted"/>
<keyword evidence="1" id="KW-0812">Transmembrane</keyword>
<feature type="transmembrane region" description="Helical" evidence="1">
    <location>
        <begin position="20"/>
        <end position="41"/>
    </location>
</feature>
<reference evidence="2 3" key="1">
    <citation type="submission" date="2013-12" db="EMBL/GenBank/DDBJ databases">
        <title>Draft genome of the parsitic nematode Ancylostoma duodenale.</title>
        <authorList>
            <person name="Mitreva M."/>
        </authorList>
    </citation>
    <scope>NUCLEOTIDE SEQUENCE [LARGE SCALE GENOMIC DNA]</scope>
    <source>
        <strain evidence="2 3">Zhejiang</strain>
    </source>
</reference>
<evidence type="ECO:0000256" key="1">
    <source>
        <dbReference type="SAM" id="Phobius"/>
    </source>
</evidence>
<keyword evidence="1" id="KW-0472">Membrane</keyword>
<dbReference type="AlphaFoldDB" id="A0A0C2H1I5"/>
<keyword evidence="3" id="KW-1185">Reference proteome</keyword>
<sequence length="220" mass="24870">MVVTTDCLMDPENYTLPVLLFFNMLVLITYPVHVIFVISLFRNRYSSALGTPFHHLLLSVGISDLVSATGYLLLQEPAWLGLAPDFYLRNAWWIAKKREAFYVEVVNICGIAVSNVPIFIHFFLAVNRLTAVRLPAEHYHVVNICGIAVSNVPIFIHFFLAVNRLTAVRLPAEHYHQFGDSERPCESYQFIIANSRAQGSCRPTIMHFILGKGCTLTKLS</sequence>
<dbReference type="OrthoDB" id="5774217at2759"/>
<feature type="transmembrane region" description="Helical" evidence="1">
    <location>
        <begin position="138"/>
        <end position="160"/>
    </location>
</feature>
<dbReference type="InterPro" id="IPR019426">
    <property type="entry name" value="7TM_GPCR_serpentine_rcpt_Srv"/>
</dbReference>
<dbReference type="Proteomes" id="UP000054047">
    <property type="component" value="Unassembled WGS sequence"/>
</dbReference>
<protein>
    <submittedName>
        <fullName evidence="2">Uncharacterized protein</fullName>
    </submittedName>
</protein>
<dbReference type="Pfam" id="PF10323">
    <property type="entry name" value="7TM_GPCR_Srv"/>
    <property type="match status" value="1"/>
</dbReference>
<feature type="transmembrane region" description="Helical" evidence="1">
    <location>
        <begin position="105"/>
        <end position="126"/>
    </location>
</feature>
<evidence type="ECO:0000313" key="2">
    <source>
        <dbReference type="EMBL" id="KIH65389.1"/>
    </source>
</evidence>